<dbReference type="GO" id="GO:0003677">
    <property type="term" value="F:DNA binding"/>
    <property type="evidence" value="ECO:0007669"/>
    <property type="project" value="TreeGrafter"/>
</dbReference>
<sequence length="162" mass="18281">MERDLDLEGFDPDSIVTPALAFRIRAAQTYNEKPIHTHRKGQLILALHGGITSEVTNSMWMVPPQYAVWVPGQMPHSNRVTADARLCFLFIEPDAIAMPQECCALKISPLVRELILRLSNVAMNILAARPFNGWFRCCLMNFPISRLSSSSCLSPHTQKYVR</sequence>
<organism evidence="1 2">
    <name type="scientific">Cedecea neteri</name>
    <dbReference type="NCBI Taxonomy" id="158822"/>
    <lineage>
        <taxon>Bacteria</taxon>
        <taxon>Pseudomonadati</taxon>
        <taxon>Pseudomonadota</taxon>
        <taxon>Gammaproteobacteria</taxon>
        <taxon>Enterobacterales</taxon>
        <taxon>Enterobacteriaceae</taxon>
        <taxon>Cedecea</taxon>
    </lineage>
</organism>
<evidence type="ECO:0008006" key="3">
    <source>
        <dbReference type="Google" id="ProtNLM"/>
    </source>
</evidence>
<dbReference type="CDD" id="cd06124">
    <property type="entry name" value="cupin_NimR-like_N"/>
    <property type="match status" value="1"/>
</dbReference>
<dbReference type="SUPFAM" id="SSF51182">
    <property type="entry name" value="RmlC-like cupins"/>
    <property type="match status" value="1"/>
</dbReference>
<evidence type="ECO:0000313" key="1">
    <source>
        <dbReference type="EMBL" id="SQC94135.1"/>
    </source>
</evidence>
<dbReference type="PANTHER" id="PTHR11019:SF199">
    <property type="entry name" value="HTH-TYPE TRANSCRIPTIONAL REGULATOR NIMR"/>
    <property type="match status" value="1"/>
</dbReference>
<name>A0A2X3JHA8_9ENTR</name>
<evidence type="ECO:0000313" key="2">
    <source>
        <dbReference type="Proteomes" id="UP000251197"/>
    </source>
</evidence>
<dbReference type="InterPro" id="IPR014710">
    <property type="entry name" value="RmlC-like_jellyroll"/>
</dbReference>
<dbReference type="STRING" id="158822.LH23_14140"/>
<reference evidence="1 2" key="1">
    <citation type="submission" date="2018-06" db="EMBL/GenBank/DDBJ databases">
        <authorList>
            <consortium name="Pathogen Informatics"/>
            <person name="Doyle S."/>
        </authorList>
    </citation>
    <scope>NUCLEOTIDE SEQUENCE [LARGE SCALE GENOMIC DNA]</scope>
    <source>
        <strain evidence="1 2">NCTC12120</strain>
    </source>
</reference>
<dbReference type="Proteomes" id="UP000251197">
    <property type="component" value="Unassembled WGS sequence"/>
</dbReference>
<dbReference type="EMBL" id="UAVU01000012">
    <property type="protein sequence ID" value="SQC94135.1"/>
    <property type="molecule type" value="Genomic_DNA"/>
</dbReference>
<accession>A0A2X3JHA8</accession>
<dbReference type="InterPro" id="IPR011051">
    <property type="entry name" value="RmlC_Cupin_sf"/>
</dbReference>
<dbReference type="GO" id="GO:0006355">
    <property type="term" value="P:regulation of DNA-templated transcription"/>
    <property type="evidence" value="ECO:0007669"/>
    <property type="project" value="TreeGrafter"/>
</dbReference>
<dbReference type="AlphaFoldDB" id="A0A2X3JHA8"/>
<proteinExistence type="predicted"/>
<dbReference type="Gene3D" id="2.60.120.10">
    <property type="entry name" value="Jelly Rolls"/>
    <property type="match status" value="1"/>
</dbReference>
<dbReference type="PANTHER" id="PTHR11019">
    <property type="entry name" value="HTH-TYPE TRANSCRIPTIONAL REGULATOR NIMR"/>
    <property type="match status" value="1"/>
</dbReference>
<gene>
    <name evidence="1" type="ORF">NCTC12120_07253</name>
</gene>
<protein>
    <recommendedName>
        <fullName evidence="3">AraC-like ligand binding domain</fullName>
    </recommendedName>
</protein>